<keyword evidence="2" id="KW-1185">Reference proteome</keyword>
<dbReference type="EMBL" id="JAZHOF010000004">
    <property type="protein sequence ID" value="MEJ8572181.1"/>
    <property type="molecule type" value="Genomic_DNA"/>
</dbReference>
<dbReference type="Proteomes" id="UP001378188">
    <property type="component" value="Unassembled WGS sequence"/>
</dbReference>
<sequence>MNDAARHGTTARISGLREFSATVSLAVALAAMPGLTMAGYIESPVCQAHLDKIEGKLSNVSMTFENGLDEAGSADCEAMHGQVRFMLAARNFYKRCATGTERVQRIDFTEGSISQITDRISQDCSSN</sequence>
<accession>A0AAW9RXF6</accession>
<evidence type="ECO:0000313" key="2">
    <source>
        <dbReference type="Proteomes" id="UP001378188"/>
    </source>
</evidence>
<organism evidence="1 2">
    <name type="scientific">Microbaculum marinum</name>
    <dbReference type="NCBI Taxonomy" id="1764581"/>
    <lineage>
        <taxon>Bacteria</taxon>
        <taxon>Pseudomonadati</taxon>
        <taxon>Pseudomonadota</taxon>
        <taxon>Alphaproteobacteria</taxon>
        <taxon>Hyphomicrobiales</taxon>
        <taxon>Tepidamorphaceae</taxon>
        <taxon>Microbaculum</taxon>
    </lineage>
</organism>
<gene>
    <name evidence="1" type="ORF">V3328_11895</name>
</gene>
<dbReference type="RefSeq" id="WP_340329875.1">
    <property type="nucleotide sequence ID" value="NZ_JAZHOF010000004.1"/>
</dbReference>
<comment type="caution">
    <text evidence="1">The sequence shown here is derived from an EMBL/GenBank/DDBJ whole genome shotgun (WGS) entry which is preliminary data.</text>
</comment>
<reference evidence="1 2" key="1">
    <citation type="submission" date="2024-02" db="EMBL/GenBank/DDBJ databases">
        <title>Genome analysis and characterization of Microbaculum marinisediminis sp. nov., isolated from marine sediment.</title>
        <authorList>
            <person name="Du Z.-J."/>
            <person name="Ye Y.-Q."/>
            <person name="Zhang Z.-R."/>
            <person name="Yuan S.-M."/>
            <person name="Zhang X.-Y."/>
        </authorList>
    </citation>
    <scope>NUCLEOTIDE SEQUENCE [LARGE SCALE GENOMIC DNA]</scope>
    <source>
        <strain evidence="1 2">SDUM1044001</strain>
    </source>
</reference>
<proteinExistence type="predicted"/>
<protein>
    <submittedName>
        <fullName evidence="1">Uncharacterized protein</fullName>
    </submittedName>
</protein>
<name>A0AAW9RXF6_9HYPH</name>
<dbReference type="AlphaFoldDB" id="A0AAW9RXF6"/>
<evidence type="ECO:0000313" key="1">
    <source>
        <dbReference type="EMBL" id="MEJ8572181.1"/>
    </source>
</evidence>